<accession>A0A443RWY5</accession>
<dbReference type="EMBL" id="NCKV01023684">
    <property type="protein sequence ID" value="RWS19685.1"/>
    <property type="molecule type" value="Genomic_DNA"/>
</dbReference>
<dbReference type="GO" id="GO:0005524">
    <property type="term" value="F:ATP binding"/>
    <property type="evidence" value="ECO:0007669"/>
    <property type="project" value="UniProtKB-KW"/>
</dbReference>
<dbReference type="InterPro" id="IPR013126">
    <property type="entry name" value="Hsp_70_fam"/>
</dbReference>
<proteinExistence type="inferred from homology"/>
<gene>
    <name evidence="4" type="ORF">B4U80_14387</name>
</gene>
<dbReference type="InterPro" id="IPR043129">
    <property type="entry name" value="ATPase_NBD"/>
</dbReference>
<keyword evidence="5" id="KW-1185">Reference proteome</keyword>
<comment type="similarity">
    <text evidence="1">Belongs to the heat shock protein 70 family.</text>
</comment>
<dbReference type="PANTHER" id="PTHR19375">
    <property type="entry name" value="HEAT SHOCK PROTEIN 70KDA"/>
    <property type="match status" value="1"/>
</dbReference>
<dbReference type="GO" id="GO:0140662">
    <property type="term" value="F:ATP-dependent protein folding chaperone"/>
    <property type="evidence" value="ECO:0007669"/>
    <property type="project" value="InterPro"/>
</dbReference>
<keyword evidence="2" id="KW-0547">Nucleotide-binding</keyword>
<organism evidence="4 5">
    <name type="scientific">Leptotrombidium deliense</name>
    <dbReference type="NCBI Taxonomy" id="299467"/>
    <lineage>
        <taxon>Eukaryota</taxon>
        <taxon>Metazoa</taxon>
        <taxon>Ecdysozoa</taxon>
        <taxon>Arthropoda</taxon>
        <taxon>Chelicerata</taxon>
        <taxon>Arachnida</taxon>
        <taxon>Acari</taxon>
        <taxon>Acariformes</taxon>
        <taxon>Trombidiformes</taxon>
        <taxon>Prostigmata</taxon>
        <taxon>Anystina</taxon>
        <taxon>Parasitengona</taxon>
        <taxon>Trombiculoidea</taxon>
        <taxon>Trombiculidae</taxon>
        <taxon>Leptotrombidium</taxon>
    </lineage>
</organism>
<feature type="non-terminal residue" evidence="4">
    <location>
        <position position="193"/>
    </location>
</feature>
<name>A0A443RWY5_9ACAR</name>
<sequence length="193" mass="22561">MNLKKTLFGSEDVDTKNVITFEAILLGLKRIIGKYDNITNSEQKLPFERIDYLFDNKNEKIKLDQKKKHSPEYLLSLLLDKYYGIEAITLNPQQMSKLRRKCENAKIEIQSERITSSEIIINKMRGYPSICLTPDLFEGICKDRFDEAIYFIKKLLVDSEYRVSKYAEIVFAGGSSNLKRFKDDVEQLFFPYS</sequence>
<evidence type="ECO:0000313" key="5">
    <source>
        <dbReference type="Proteomes" id="UP000288716"/>
    </source>
</evidence>
<keyword evidence="3" id="KW-0067">ATP-binding</keyword>
<evidence type="ECO:0000256" key="1">
    <source>
        <dbReference type="ARBA" id="ARBA00007381"/>
    </source>
</evidence>
<comment type="caution">
    <text evidence="4">The sequence shown here is derived from an EMBL/GenBank/DDBJ whole genome shotgun (WGS) entry which is preliminary data.</text>
</comment>
<dbReference type="AlphaFoldDB" id="A0A443RWY5"/>
<dbReference type="OrthoDB" id="6537840at2759"/>
<evidence type="ECO:0000256" key="2">
    <source>
        <dbReference type="ARBA" id="ARBA00022741"/>
    </source>
</evidence>
<dbReference type="Pfam" id="PF00012">
    <property type="entry name" value="HSP70"/>
    <property type="match status" value="1"/>
</dbReference>
<protein>
    <submittedName>
        <fullName evidence="4">Uncharacterized protein</fullName>
    </submittedName>
</protein>
<dbReference type="Proteomes" id="UP000288716">
    <property type="component" value="Unassembled WGS sequence"/>
</dbReference>
<reference evidence="4 5" key="1">
    <citation type="journal article" date="2018" name="Gigascience">
        <title>Genomes of trombidid mites reveal novel predicted allergens and laterally-transferred genes associated with secondary metabolism.</title>
        <authorList>
            <person name="Dong X."/>
            <person name="Chaisiri K."/>
            <person name="Xia D."/>
            <person name="Armstrong S.D."/>
            <person name="Fang Y."/>
            <person name="Donnelly M.J."/>
            <person name="Kadowaki T."/>
            <person name="McGarry J.W."/>
            <person name="Darby A.C."/>
            <person name="Makepeace B.L."/>
        </authorList>
    </citation>
    <scope>NUCLEOTIDE SEQUENCE [LARGE SCALE GENOMIC DNA]</scope>
    <source>
        <strain evidence="4">UoL-UT</strain>
    </source>
</reference>
<dbReference type="Gene3D" id="3.30.420.40">
    <property type="match status" value="1"/>
</dbReference>
<dbReference type="SUPFAM" id="SSF53067">
    <property type="entry name" value="Actin-like ATPase domain"/>
    <property type="match status" value="1"/>
</dbReference>
<dbReference type="VEuPathDB" id="VectorBase:LDEU012355"/>
<evidence type="ECO:0000313" key="4">
    <source>
        <dbReference type="EMBL" id="RWS19685.1"/>
    </source>
</evidence>
<dbReference type="Gene3D" id="3.90.640.10">
    <property type="entry name" value="Actin, Chain A, domain 4"/>
    <property type="match status" value="1"/>
</dbReference>
<evidence type="ECO:0000256" key="3">
    <source>
        <dbReference type="ARBA" id="ARBA00022840"/>
    </source>
</evidence>